<feature type="compositionally biased region" description="Pro residues" evidence="1">
    <location>
        <begin position="267"/>
        <end position="278"/>
    </location>
</feature>
<protein>
    <submittedName>
        <fullName evidence="2">Uncharacterized protein</fullName>
    </submittedName>
</protein>
<feature type="region of interest" description="Disordered" evidence="1">
    <location>
        <begin position="230"/>
        <end position="318"/>
    </location>
</feature>
<feature type="region of interest" description="Disordered" evidence="1">
    <location>
        <begin position="199"/>
        <end position="218"/>
    </location>
</feature>
<dbReference type="Proteomes" id="UP001219525">
    <property type="component" value="Unassembled WGS sequence"/>
</dbReference>
<feature type="region of interest" description="Disordered" evidence="1">
    <location>
        <begin position="413"/>
        <end position="432"/>
    </location>
</feature>
<comment type="caution">
    <text evidence="2">The sequence shown here is derived from an EMBL/GenBank/DDBJ whole genome shotgun (WGS) entry which is preliminary data.</text>
</comment>
<evidence type="ECO:0000313" key="2">
    <source>
        <dbReference type="EMBL" id="KAJ7208620.1"/>
    </source>
</evidence>
<feature type="compositionally biased region" description="Low complexity" evidence="1">
    <location>
        <begin position="168"/>
        <end position="187"/>
    </location>
</feature>
<proteinExistence type="predicted"/>
<keyword evidence="3" id="KW-1185">Reference proteome</keyword>
<dbReference type="EMBL" id="JARJCW010000033">
    <property type="protein sequence ID" value="KAJ7208620.1"/>
    <property type="molecule type" value="Genomic_DNA"/>
</dbReference>
<accession>A0AAD6VD30</accession>
<sequence length="467" mass="48589">MTYSRYPRALPPPPMSSVSRRPSAARALSLHPSALSDAEHAFFTASLADLTDSAIDWDTTTVTAREARAWLCGRYVSLGPGTVDEILRLFAPAPTLSAGTFCAALRLVLHACGGRPIERSLAFVQAPVPVSASVSDAFVLLPRANAGTNPFLPTPEPSPEARPHPRLPARAPTRTSNDAASSSSSSFASVSVSSRASSSLESASGLSPGPAPGRKAHTYSASMSALATSDFGSSPLSSPPVHPLRRASTQHAHAPSPASQLQRTPSNPNPFRPPPLPPRRASASAATHPPPAARAHAPSPFSDTAPAGLPRTAPPTRATFALSPDYRAQADAHPASAAASTTAFALHPHDRPHSRRIVSDTASPPPRARERERTASASTPPPLPLALPLPRALRRTLAGAGWIGAERGETEGLVRVRGGGGGGGGEGGRGWKNTRHGPTVKAGPGKFPGLTCTIYQVLHWRKPVDLL</sequence>
<feature type="region of interest" description="Disordered" evidence="1">
    <location>
        <begin position="347"/>
        <end position="387"/>
    </location>
</feature>
<evidence type="ECO:0000256" key="1">
    <source>
        <dbReference type="SAM" id="MobiDB-lite"/>
    </source>
</evidence>
<reference evidence="2" key="1">
    <citation type="submission" date="2023-03" db="EMBL/GenBank/DDBJ databases">
        <title>Massive genome expansion in bonnet fungi (Mycena s.s.) driven by repeated elements and novel gene families across ecological guilds.</title>
        <authorList>
            <consortium name="Lawrence Berkeley National Laboratory"/>
            <person name="Harder C.B."/>
            <person name="Miyauchi S."/>
            <person name="Viragh M."/>
            <person name="Kuo A."/>
            <person name="Thoen E."/>
            <person name="Andreopoulos B."/>
            <person name="Lu D."/>
            <person name="Skrede I."/>
            <person name="Drula E."/>
            <person name="Henrissat B."/>
            <person name="Morin E."/>
            <person name="Kohler A."/>
            <person name="Barry K."/>
            <person name="LaButti K."/>
            <person name="Morin E."/>
            <person name="Salamov A."/>
            <person name="Lipzen A."/>
            <person name="Mereny Z."/>
            <person name="Hegedus B."/>
            <person name="Baldrian P."/>
            <person name="Stursova M."/>
            <person name="Weitz H."/>
            <person name="Taylor A."/>
            <person name="Grigoriev I.V."/>
            <person name="Nagy L.G."/>
            <person name="Martin F."/>
            <person name="Kauserud H."/>
        </authorList>
    </citation>
    <scope>NUCLEOTIDE SEQUENCE</scope>
    <source>
        <strain evidence="2">9144</strain>
    </source>
</reference>
<feature type="compositionally biased region" description="Low complexity" evidence="1">
    <location>
        <begin position="279"/>
        <end position="302"/>
    </location>
</feature>
<gene>
    <name evidence="2" type="ORF">GGX14DRAFT_543405</name>
</gene>
<dbReference type="AlphaFoldDB" id="A0AAD6VD30"/>
<name>A0AAD6VD30_9AGAR</name>
<feature type="region of interest" description="Disordered" evidence="1">
    <location>
        <begin position="148"/>
        <end position="187"/>
    </location>
</feature>
<feature type="region of interest" description="Disordered" evidence="1">
    <location>
        <begin position="1"/>
        <end position="20"/>
    </location>
</feature>
<feature type="compositionally biased region" description="Polar residues" evidence="1">
    <location>
        <begin position="247"/>
        <end position="262"/>
    </location>
</feature>
<feature type="compositionally biased region" description="Gly residues" evidence="1">
    <location>
        <begin position="417"/>
        <end position="430"/>
    </location>
</feature>
<organism evidence="2 3">
    <name type="scientific">Mycena pura</name>
    <dbReference type="NCBI Taxonomy" id="153505"/>
    <lineage>
        <taxon>Eukaryota</taxon>
        <taxon>Fungi</taxon>
        <taxon>Dikarya</taxon>
        <taxon>Basidiomycota</taxon>
        <taxon>Agaricomycotina</taxon>
        <taxon>Agaricomycetes</taxon>
        <taxon>Agaricomycetidae</taxon>
        <taxon>Agaricales</taxon>
        <taxon>Marasmiineae</taxon>
        <taxon>Mycenaceae</taxon>
        <taxon>Mycena</taxon>
    </lineage>
</organism>
<evidence type="ECO:0000313" key="3">
    <source>
        <dbReference type="Proteomes" id="UP001219525"/>
    </source>
</evidence>